<dbReference type="GO" id="GO:0006398">
    <property type="term" value="P:mRNA 3'-end processing by stem-loop binding and cleavage"/>
    <property type="evidence" value="ECO:0007669"/>
    <property type="project" value="TreeGrafter"/>
</dbReference>
<dbReference type="Proteomes" id="UP000225706">
    <property type="component" value="Unassembled WGS sequence"/>
</dbReference>
<reference evidence="6" key="1">
    <citation type="journal article" date="2017" name="bioRxiv">
        <title>Comparative analysis of the genomes of Stylophora pistillata and Acropora digitifera provides evidence for extensive differences between species of corals.</title>
        <authorList>
            <person name="Voolstra C.R."/>
            <person name="Li Y."/>
            <person name="Liew Y.J."/>
            <person name="Baumgarten S."/>
            <person name="Zoccola D."/>
            <person name="Flot J.-F."/>
            <person name="Tambutte S."/>
            <person name="Allemand D."/>
            <person name="Aranda M."/>
        </authorList>
    </citation>
    <scope>NUCLEOTIDE SEQUENCE [LARGE SCALE GENOMIC DNA]</scope>
</reference>
<dbReference type="OrthoDB" id="265795at2759"/>
<dbReference type="InterPro" id="IPR038294">
    <property type="entry name" value="SLBP_RNA_bind_sf"/>
</dbReference>
<dbReference type="FunFam" id="1.10.8.1120:FF:000001">
    <property type="entry name" value="Histone RNA hairpin-binding protein-like"/>
    <property type="match status" value="1"/>
</dbReference>
<comment type="caution">
    <text evidence="5">The sequence shown here is derived from an EMBL/GenBank/DDBJ whole genome shotgun (WGS) entry which is preliminary data.</text>
</comment>
<dbReference type="GO" id="GO:0003729">
    <property type="term" value="F:mRNA binding"/>
    <property type="evidence" value="ECO:0007669"/>
    <property type="project" value="InterPro"/>
</dbReference>
<comment type="similarity">
    <text evidence="1">Belongs to the SLBP family.</text>
</comment>
<dbReference type="EMBL" id="LSMT01000167">
    <property type="protein sequence ID" value="PFX24771.1"/>
    <property type="molecule type" value="Genomic_DNA"/>
</dbReference>
<dbReference type="InterPro" id="IPR026502">
    <property type="entry name" value="SLBP1/SLBP2"/>
</dbReference>
<feature type="compositionally biased region" description="Polar residues" evidence="3">
    <location>
        <begin position="86"/>
        <end position="97"/>
    </location>
</feature>
<feature type="region of interest" description="Disordered" evidence="3">
    <location>
        <begin position="1"/>
        <end position="118"/>
    </location>
</feature>
<evidence type="ECO:0000313" key="6">
    <source>
        <dbReference type="Proteomes" id="UP000225706"/>
    </source>
</evidence>
<feature type="compositionally biased region" description="Basic residues" evidence="3">
    <location>
        <begin position="39"/>
        <end position="50"/>
    </location>
</feature>
<accession>A0A2B4S4E3</accession>
<dbReference type="GO" id="GO:0071204">
    <property type="term" value="C:histone pre-mRNA 3'end processing complex"/>
    <property type="evidence" value="ECO:0007669"/>
    <property type="project" value="TreeGrafter"/>
</dbReference>
<dbReference type="PANTHER" id="PTHR17408">
    <property type="entry name" value="HISTONE RNA HAIRPIN-BINDING PROTEIN"/>
    <property type="match status" value="1"/>
</dbReference>
<feature type="compositionally biased region" description="Basic and acidic residues" evidence="3">
    <location>
        <begin position="14"/>
        <end position="32"/>
    </location>
</feature>
<evidence type="ECO:0000256" key="1">
    <source>
        <dbReference type="ARBA" id="ARBA00006151"/>
    </source>
</evidence>
<dbReference type="GO" id="GO:0005737">
    <property type="term" value="C:cytoplasm"/>
    <property type="evidence" value="ECO:0007669"/>
    <property type="project" value="TreeGrafter"/>
</dbReference>
<evidence type="ECO:0000256" key="2">
    <source>
        <dbReference type="ARBA" id="ARBA00022884"/>
    </source>
</evidence>
<keyword evidence="2" id="KW-0694">RNA-binding</keyword>
<evidence type="ECO:0000313" key="5">
    <source>
        <dbReference type="EMBL" id="PFX24771.1"/>
    </source>
</evidence>
<name>A0A2B4S4E3_STYPI</name>
<feature type="compositionally biased region" description="Basic and acidic residues" evidence="3">
    <location>
        <begin position="99"/>
        <end position="108"/>
    </location>
</feature>
<organism evidence="5 6">
    <name type="scientific">Stylophora pistillata</name>
    <name type="common">Smooth cauliflower coral</name>
    <dbReference type="NCBI Taxonomy" id="50429"/>
    <lineage>
        <taxon>Eukaryota</taxon>
        <taxon>Metazoa</taxon>
        <taxon>Cnidaria</taxon>
        <taxon>Anthozoa</taxon>
        <taxon>Hexacorallia</taxon>
        <taxon>Scleractinia</taxon>
        <taxon>Astrocoeniina</taxon>
        <taxon>Pocilloporidae</taxon>
        <taxon>Stylophora</taxon>
    </lineage>
</organism>
<keyword evidence="6" id="KW-1185">Reference proteome</keyword>
<protein>
    <submittedName>
        <fullName evidence="5">Histone RNA hairpin-binding protein</fullName>
    </submittedName>
</protein>
<evidence type="ECO:0000259" key="4">
    <source>
        <dbReference type="Pfam" id="PF15247"/>
    </source>
</evidence>
<feature type="domain" description="Histone RNA hairpin-binding protein RNA-binding" evidence="4">
    <location>
        <begin position="172"/>
        <end position="240"/>
    </location>
</feature>
<sequence length="307" mass="35372">MDTKSPASQQNKKSRLDSREGELSSRESREMNKSGNFRKTQKRDNHRRRREIPESQCISLFPSVKSDCDENIPDVDTPQNERNKWAKTTSSKKTPPNRSHLESQDLSKEFPPLGSSYTPEVLKDWGSIVDEEEEGRRNPEHKRTNLRFKRKLLLSESKDENLKQLSQKHVLTDPHKLQQRQKQIDIGKNTLSYGHYTSAVPREQRTKEDPNTPDKFQVCSTRSWVGQVKLWRRKLHVWDPPSEGLEDLFSLTSQSVQSFPCEGKMEVDGYNGDADDDRMSTSTPSSVDDVFGEFDLDACLMNDGFPL</sequence>
<dbReference type="InterPro" id="IPR029344">
    <property type="entry name" value="SLBP_RNA_bind"/>
</dbReference>
<dbReference type="PANTHER" id="PTHR17408:SF0">
    <property type="entry name" value="HISTONE RNA HAIRPIN-BINDING PROTEIN"/>
    <property type="match status" value="1"/>
</dbReference>
<feature type="compositionally biased region" description="Polar residues" evidence="3">
    <location>
        <begin position="1"/>
        <end position="11"/>
    </location>
</feature>
<proteinExistence type="inferred from homology"/>
<gene>
    <name evidence="5" type="primary">slbp1</name>
    <name evidence="5" type="ORF">AWC38_SpisGene10610</name>
</gene>
<dbReference type="STRING" id="50429.A0A2B4S4E3"/>
<evidence type="ECO:0000256" key="3">
    <source>
        <dbReference type="SAM" id="MobiDB-lite"/>
    </source>
</evidence>
<dbReference type="Gene3D" id="1.10.8.1120">
    <property type="entry name" value="Histone RNA hairpin-binding protein RNA-binding domain"/>
    <property type="match status" value="1"/>
</dbReference>
<dbReference type="Pfam" id="PF15247">
    <property type="entry name" value="SLBP_RNA_bind"/>
    <property type="match status" value="1"/>
</dbReference>
<dbReference type="AlphaFoldDB" id="A0A2B4S4E3"/>
<dbReference type="GO" id="GO:0071207">
    <property type="term" value="F:histone pre-mRNA stem-loop binding"/>
    <property type="evidence" value="ECO:0007669"/>
    <property type="project" value="TreeGrafter"/>
</dbReference>
<dbReference type="GO" id="GO:0051028">
    <property type="term" value="P:mRNA transport"/>
    <property type="evidence" value="ECO:0007669"/>
    <property type="project" value="TreeGrafter"/>
</dbReference>